<dbReference type="EMBL" id="GGEC01073507">
    <property type="protein sequence ID" value="MBX53991.1"/>
    <property type="molecule type" value="Transcribed_RNA"/>
</dbReference>
<accession>A0A2P2PH69</accession>
<reference evidence="1" key="1">
    <citation type="submission" date="2018-02" db="EMBL/GenBank/DDBJ databases">
        <title>Rhizophora mucronata_Transcriptome.</title>
        <authorList>
            <person name="Meera S.P."/>
            <person name="Sreeshan A."/>
            <person name="Augustine A."/>
        </authorList>
    </citation>
    <scope>NUCLEOTIDE SEQUENCE</scope>
    <source>
        <tissue evidence="1">Leaf</tissue>
    </source>
</reference>
<name>A0A2P2PH69_RHIMU</name>
<protein>
    <submittedName>
        <fullName evidence="1">Uncharacterized protein</fullName>
    </submittedName>
</protein>
<dbReference type="AlphaFoldDB" id="A0A2P2PH69"/>
<organism evidence="1">
    <name type="scientific">Rhizophora mucronata</name>
    <name type="common">Asiatic mangrove</name>
    <dbReference type="NCBI Taxonomy" id="61149"/>
    <lineage>
        <taxon>Eukaryota</taxon>
        <taxon>Viridiplantae</taxon>
        <taxon>Streptophyta</taxon>
        <taxon>Embryophyta</taxon>
        <taxon>Tracheophyta</taxon>
        <taxon>Spermatophyta</taxon>
        <taxon>Magnoliopsida</taxon>
        <taxon>eudicotyledons</taxon>
        <taxon>Gunneridae</taxon>
        <taxon>Pentapetalae</taxon>
        <taxon>rosids</taxon>
        <taxon>fabids</taxon>
        <taxon>Malpighiales</taxon>
        <taxon>Rhizophoraceae</taxon>
        <taxon>Rhizophora</taxon>
    </lineage>
</organism>
<sequence>MNVSRYIFPEFGSIYPFGKAFSIFQSRTRIGECIICTCHHCNLILLHTYYP</sequence>
<proteinExistence type="predicted"/>
<evidence type="ECO:0000313" key="1">
    <source>
        <dbReference type="EMBL" id="MBX53991.1"/>
    </source>
</evidence>